<name>H0EB87_9ACTN</name>
<dbReference type="Pfam" id="PF06224">
    <property type="entry name" value="AlkZ-like"/>
    <property type="match status" value="1"/>
</dbReference>
<dbReference type="InterPro" id="IPR009351">
    <property type="entry name" value="AlkZ-like"/>
</dbReference>
<accession>H0EB87</accession>
<dbReference type="AlphaFoldDB" id="H0EB87"/>
<dbReference type="Proteomes" id="UP000005143">
    <property type="component" value="Unassembled WGS sequence"/>
</dbReference>
<dbReference type="PATRIC" id="fig|1097667.3.peg.4081"/>
<dbReference type="PANTHER" id="PTHR38479:SF2">
    <property type="entry name" value="WINGED HELIX DNA-BINDING DOMAIN-CONTAINING PROTEIN"/>
    <property type="match status" value="1"/>
</dbReference>
<dbReference type="EMBL" id="AGUD01000305">
    <property type="protein sequence ID" value="EHN09051.1"/>
    <property type="molecule type" value="Genomic_DNA"/>
</dbReference>
<gene>
    <name evidence="1" type="ORF">PAI11_41160</name>
</gene>
<sequence>MTDEVLSRRRLNRALLARQLLLERSTDGPLAAIEQLVGLQGQAPAPPFVGLWSRVADFRHQDLIDLLAQRRVIRATMMRGTIHHVSRADFVRFRLTLQPVLDRVLQTPGPRRAALDLDGLLPLARTLLTAEPRTVTDLREPLHAAYPEVPGNDLAMIARMLLPLAMLPEPGQRFGFPGNAPRLVLAEQLLGEPLDREPAPGALLRRYLAAFGPATAADAAKWSGLGGTRPLLEAMGDLVRFRDEQGRVLFDLPGAPRPPEEVPAPVRFLPRFDNLVLSHADPSRVIAAEHRRGLVTKNGIVAATFTWDGVVAGTWDVERRRDAAVLLVRPLRRLPQRALASVRAEGRRLLRFAEPDAGSVAVEVAGR</sequence>
<organism evidence="1 2">
    <name type="scientific">Patulibacter medicamentivorans</name>
    <dbReference type="NCBI Taxonomy" id="1097667"/>
    <lineage>
        <taxon>Bacteria</taxon>
        <taxon>Bacillati</taxon>
        <taxon>Actinomycetota</taxon>
        <taxon>Thermoleophilia</taxon>
        <taxon>Solirubrobacterales</taxon>
        <taxon>Patulibacteraceae</taxon>
        <taxon>Patulibacter</taxon>
    </lineage>
</organism>
<evidence type="ECO:0008006" key="3">
    <source>
        <dbReference type="Google" id="ProtNLM"/>
    </source>
</evidence>
<comment type="caution">
    <text evidence="1">The sequence shown here is derived from an EMBL/GenBank/DDBJ whole genome shotgun (WGS) entry which is preliminary data.</text>
</comment>
<dbReference type="RefSeq" id="WP_007578792.1">
    <property type="nucleotide sequence ID" value="NZ_AGUD01000305.1"/>
</dbReference>
<dbReference type="OrthoDB" id="9148135at2"/>
<evidence type="ECO:0000313" key="1">
    <source>
        <dbReference type="EMBL" id="EHN09051.1"/>
    </source>
</evidence>
<reference evidence="1 2" key="1">
    <citation type="journal article" date="2013" name="Biodegradation">
        <title>Quantitative proteomic analysis of ibuprofen-degrading Patulibacter sp. strain I11.</title>
        <authorList>
            <person name="Almeida B."/>
            <person name="Kjeldal H."/>
            <person name="Lolas I."/>
            <person name="Knudsen A.D."/>
            <person name="Carvalho G."/>
            <person name="Nielsen K.L."/>
            <person name="Barreto Crespo M.T."/>
            <person name="Stensballe A."/>
            <person name="Nielsen J.L."/>
        </authorList>
    </citation>
    <scope>NUCLEOTIDE SEQUENCE [LARGE SCALE GENOMIC DNA]</scope>
    <source>
        <strain evidence="1 2">I11</strain>
    </source>
</reference>
<keyword evidence="2" id="KW-1185">Reference proteome</keyword>
<dbReference type="PANTHER" id="PTHR38479">
    <property type="entry name" value="LMO0824 PROTEIN"/>
    <property type="match status" value="1"/>
</dbReference>
<evidence type="ECO:0000313" key="2">
    <source>
        <dbReference type="Proteomes" id="UP000005143"/>
    </source>
</evidence>
<proteinExistence type="predicted"/>
<protein>
    <recommendedName>
        <fullName evidence="3">Winged helix DNA-binding domain-containing protein</fullName>
    </recommendedName>
</protein>